<evidence type="ECO:0000256" key="9">
    <source>
        <dbReference type="ARBA" id="ARBA00040514"/>
    </source>
</evidence>
<dbReference type="EC" id="4.6.1.2" evidence="3"/>
<proteinExistence type="inferred from homology"/>
<dbReference type="EMBL" id="AGCU01061857">
    <property type="status" value="NOT_ANNOTATED_CDS"/>
    <property type="molecule type" value="Genomic_DNA"/>
</dbReference>
<evidence type="ECO:0000256" key="11">
    <source>
        <dbReference type="RuleBase" id="RU000405"/>
    </source>
</evidence>
<dbReference type="PROSITE" id="PS00452">
    <property type="entry name" value="GUANYLATE_CYCLASE_1"/>
    <property type="match status" value="1"/>
</dbReference>
<dbReference type="FunFam" id="3.30.70.1230:FF:000007">
    <property type="entry name" value="Guanylate cyclase soluble subunit alpha-3"/>
    <property type="match status" value="1"/>
</dbReference>
<dbReference type="InterPro" id="IPR038158">
    <property type="entry name" value="H-NOX_domain_sf"/>
</dbReference>
<dbReference type="SUPFAM" id="SSF111126">
    <property type="entry name" value="Ligand-binding domain in the NO signalling and Golgi transport"/>
    <property type="match status" value="1"/>
</dbReference>
<evidence type="ECO:0000256" key="5">
    <source>
        <dbReference type="ARBA" id="ARBA00022741"/>
    </source>
</evidence>
<keyword evidence="5" id="KW-0547">Nucleotide-binding</keyword>
<dbReference type="CDD" id="cd07302">
    <property type="entry name" value="CHD"/>
    <property type="match status" value="1"/>
</dbReference>
<protein>
    <recommendedName>
        <fullName evidence="9">Guanylate cyclase soluble subunit alpha-1</fullName>
        <ecNumber evidence="3">4.6.1.2</ecNumber>
    </recommendedName>
    <alternativeName>
        <fullName evidence="10">Soluble guanylate cyclase large subunit</fullName>
    </alternativeName>
</protein>
<dbReference type="SUPFAM" id="SSF55073">
    <property type="entry name" value="Nucleotide cyclase"/>
    <property type="match status" value="1"/>
</dbReference>
<dbReference type="InterPro" id="IPR011644">
    <property type="entry name" value="Heme_NO-bd"/>
</dbReference>
<evidence type="ECO:0000256" key="2">
    <source>
        <dbReference type="ARBA" id="ARBA00004496"/>
    </source>
</evidence>
<comment type="similarity">
    <text evidence="11">Belongs to the adenylyl cyclase class-4/guanylyl cyclase family.</text>
</comment>
<dbReference type="FunFam" id="3.90.1520.10:FF:000002">
    <property type="entry name" value="Guanylate cyclase soluble subunit alpha-3 isoform A"/>
    <property type="match status" value="1"/>
</dbReference>
<dbReference type="EMBL" id="AGCU01061858">
    <property type="status" value="NOT_ANNOTATED_CDS"/>
    <property type="molecule type" value="Genomic_DNA"/>
</dbReference>
<keyword evidence="6" id="KW-0342">GTP-binding</keyword>
<dbReference type="Pfam" id="PF07700">
    <property type="entry name" value="HNOB"/>
    <property type="match status" value="1"/>
</dbReference>
<gene>
    <name evidence="14" type="primary">GUCY1A1</name>
</gene>
<dbReference type="Gene3D" id="3.30.70.1230">
    <property type="entry name" value="Nucleotide cyclase"/>
    <property type="match status" value="1"/>
</dbReference>
<feature type="coiled-coil region" evidence="12">
    <location>
        <begin position="426"/>
        <end position="453"/>
    </location>
</feature>
<dbReference type="PROSITE" id="PS50125">
    <property type="entry name" value="GUANYLATE_CYCLASE_2"/>
    <property type="match status" value="1"/>
</dbReference>
<dbReference type="Gene3D" id="3.90.1520.10">
    <property type="entry name" value="H-NOX domain"/>
    <property type="match status" value="1"/>
</dbReference>
<dbReference type="PANTHER" id="PTHR45655">
    <property type="entry name" value="GUANYLATE CYCLASE SOLUBLE SUBUNIT BETA-2"/>
    <property type="match status" value="1"/>
</dbReference>
<feature type="domain" description="Guanylate cyclase" evidence="13">
    <location>
        <begin position="452"/>
        <end position="579"/>
    </location>
</feature>
<reference evidence="14" key="4">
    <citation type="submission" date="2025-09" db="UniProtKB">
        <authorList>
            <consortium name="Ensembl"/>
        </authorList>
    </citation>
    <scope>IDENTIFICATION</scope>
</reference>
<dbReference type="InterPro" id="IPR042463">
    <property type="entry name" value="HNOB_dom_associated_sf"/>
</dbReference>
<evidence type="ECO:0000256" key="10">
    <source>
        <dbReference type="ARBA" id="ARBA00042184"/>
    </source>
</evidence>
<dbReference type="InterPro" id="IPR024096">
    <property type="entry name" value="NO_sig/Golgi_transp_ligand-bd"/>
</dbReference>
<dbReference type="SMART" id="SM00044">
    <property type="entry name" value="CYCc"/>
    <property type="match status" value="1"/>
</dbReference>
<dbReference type="Ensembl" id="ENSPSIT00000016039.1">
    <property type="protein sequence ID" value="ENSPSIP00000015964.1"/>
    <property type="gene ID" value="ENSPSIG00000014216.1"/>
</dbReference>
<dbReference type="GeneTree" id="ENSGT00940000158285"/>
<evidence type="ECO:0000256" key="7">
    <source>
        <dbReference type="ARBA" id="ARBA00023239"/>
    </source>
</evidence>
<keyword evidence="8" id="KW-0141">cGMP biosynthesis</keyword>
<dbReference type="RefSeq" id="XP_025038684.1">
    <property type="nucleotide sequence ID" value="XM_025182899.1"/>
</dbReference>
<keyword evidence="4" id="KW-0963">Cytoplasm</keyword>
<evidence type="ECO:0000256" key="8">
    <source>
        <dbReference type="ARBA" id="ARBA00023293"/>
    </source>
</evidence>
<evidence type="ECO:0000256" key="12">
    <source>
        <dbReference type="SAM" id="Coils"/>
    </source>
</evidence>
<keyword evidence="15" id="KW-1185">Reference proteome</keyword>
<sequence>MFCTKLKDLKITGECPFSLLTQSHISDEHEEECAEVPNSSRAALPICKEVHEKDTHGNLPQRKTSRSRVYLHTLAESICKLLFPEFERLHLALQRTLAKNKIKESRKYGEREDFEKIVTDHANAAGVPVDTVKESLGEELFNTCYEEDEHILRVVGGTLKDFLNSFTTLLKQSGHCQEAGKKGKLEEASILCLEKDQDFLNVYYFFPKKITSLILPGIIKAAAHILYETEVEVMLTPPCFRNDCTEFINQPYLLYSVLVKSTIPSLSPCKPQSSLVISASLFCKTFPFHFMFDKDMAVLQVGNGIGRLLNRREFLANPNFEEYFEILTPKINCTFSGIMTMLNMQFTIRVRRWDNAVKKSSRVMDLKGQMIYIFESGAILFLGSPCVDRLEDFTGRGLYLSDIPIHNALRDVVLIGEQARAQDGLKKRLGKLKATLEQAHQALEEEKKKTVDLLCSIFPGFTAICAQCSPMQVITMLNELYTRFDYQCGELDVYKVETIGDAYCVAGGLHKESETHAVQIALMALKMMELSDEVMSPHGEPIKMRIGLHSGSVFAGVVGVKMPRYCLFGNNVTLANKFESCSIPRKINVSPTTYRLLKEFPDFVFTPRSREELPPNFPSDIPGICYFLEAYLQGTNSKPWFQKRDFEDGNANFLGKATGVD</sequence>
<dbReference type="GO" id="GO:0020037">
    <property type="term" value="F:heme binding"/>
    <property type="evidence" value="ECO:0007669"/>
    <property type="project" value="InterPro"/>
</dbReference>
<dbReference type="OMA" id="NANFFGE"/>
<dbReference type="PANTHER" id="PTHR45655:SF4">
    <property type="entry name" value="GUANYLATE CYCLASE SOLUBLE SUBUNIT ALPHA-1"/>
    <property type="match status" value="1"/>
</dbReference>
<dbReference type="InterPro" id="IPR018297">
    <property type="entry name" value="A/G_cyclase_CS"/>
</dbReference>
<dbReference type="CTD" id="2982"/>
<dbReference type="FunFam" id="3.30.450.260:FF:000002">
    <property type="entry name" value="guanylate cyclase soluble subunit alpha-2"/>
    <property type="match status" value="1"/>
</dbReference>
<evidence type="ECO:0000256" key="6">
    <source>
        <dbReference type="ARBA" id="ARBA00023134"/>
    </source>
</evidence>
<evidence type="ECO:0000256" key="4">
    <source>
        <dbReference type="ARBA" id="ARBA00022490"/>
    </source>
</evidence>
<dbReference type="GO" id="GO:0008074">
    <property type="term" value="C:guanylate cyclase complex, soluble"/>
    <property type="evidence" value="ECO:0007669"/>
    <property type="project" value="TreeGrafter"/>
</dbReference>
<dbReference type="AlphaFoldDB" id="K7G6Q3"/>
<dbReference type="GO" id="GO:0070482">
    <property type="term" value="P:response to oxygen levels"/>
    <property type="evidence" value="ECO:0007669"/>
    <property type="project" value="TreeGrafter"/>
</dbReference>
<dbReference type="InterPro" id="IPR029787">
    <property type="entry name" value="Nucleotide_cyclase"/>
</dbReference>
<dbReference type="GO" id="GO:0004383">
    <property type="term" value="F:guanylate cyclase activity"/>
    <property type="evidence" value="ECO:0007669"/>
    <property type="project" value="UniProtKB-EC"/>
</dbReference>
<accession>K7G6Q3</accession>
<dbReference type="Proteomes" id="UP000007267">
    <property type="component" value="Unassembled WGS sequence"/>
</dbReference>
<reference evidence="15" key="2">
    <citation type="journal article" date="2013" name="Nat. Genet.">
        <title>The draft genomes of soft-shell turtle and green sea turtle yield insights into the development and evolution of the turtle-specific body plan.</title>
        <authorList>
            <person name="Wang Z."/>
            <person name="Pascual-Anaya J."/>
            <person name="Zadissa A."/>
            <person name="Li W."/>
            <person name="Niimura Y."/>
            <person name="Huang Z."/>
            <person name="Li C."/>
            <person name="White S."/>
            <person name="Xiong Z."/>
            <person name="Fang D."/>
            <person name="Wang B."/>
            <person name="Ming Y."/>
            <person name="Chen Y."/>
            <person name="Zheng Y."/>
            <person name="Kuraku S."/>
            <person name="Pignatelli M."/>
            <person name="Herrero J."/>
            <person name="Beal K."/>
            <person name="Nozawa M."/>
            <person name="Li Q."/>
            <person name="Wang J."/>
            <person name="Zhang H."/>
            <person name="Yu L."/>
            <person name="Shigenobu S."/>
            <person name="Wang J."/>
            <person name="Liu J."/>
            <person name="Flicek P."/>
            <person name="Searle S."/>
            <person name="Wang J."/>
            <person name="Kuratani S."/>
            <person name="Yin Y."/>
            <person name="Aken B."/>
            <person name="Zhang G."/>
            <person name="Irie N."/>
        </authorList>
    </citation>
    <scope>NUCLEOTIDE SEQUENCE [LARGE SCALE GENOMIC DNA]</scope>
    <source>
        <strain evidence="15">Daiwa-1</strain>
    </source>
</reference>
<reference evidence="15" key="1">
    <citation type="submission" date="2011-10" db="EMBL/GenBank/DDBJ databases">
        <authorList>
            <consortium name="Soft-shell Turtle Genome Consortium"/>
        </authorList>
    </citation>
    <scope>NUCLEOTIDE SEQUENCE [LARGE SCALE GENOMIC DNA]</scope>
    <source>
        <strain evidence="15">Daiwa-1</strain>
    </source>
</reference>
<evidence type="ECO:0000313" key="15">
    <source>
        <dbReference type="Proteomes" id="UP000007267"/>
    </source>
</evidence>
<dbReference type="InterPro" id="IPR001054">
    <property type="entry name" value="A/G_cyclase"/>
</dbReference>
<dbReference type="Pfam" id="PF00211">
    <property type="entry name" value="Guanylate_cyc"/>
    <property type="match status" value="1"/>
</dbReference>
<evidence type="ECO:0000256" key="3">
    <source>
        <dbReference type="ARBA" id="ARBA00012202"/>
    </source>
</evidence>
<organism evidence="14 15">
    <name type="scientific">Pelodiscus sinensis</name>
    <name type="common">Chinese softshell turtle</name>
    <name type="synonym">Trionyx sinensis</name>
    <dbReference type="NCBI Taxonomy" id="13735"/>
    <lineage>
        <taxon>Eukaryota</taxon>
        <taxon>Metazoa</taxon>
        <taxon>Chordata</taxon>
        <taxon>Craniata</taxon>
        <taxon>Vertebrata</taxon>
        <taxon>Euteleostomi</taxon>
        <taxon>Archelosauria</taxon>
        <taxon>Testudinata</taxon>
        <taxon>Testudines</taxon>
        <taxon>Cryptodira</taxon>
        <taxon>Trionychia</taxon>
        <taxon>Trionychidae</taxon>
        <taxon>Pelodiscus</taxon>
    </lineage>
</organism>
<dbReference type="Gene3D" id="3.30.450.260">
    <property type="entry name" value="Haem NO binding associated domain"/>
    <property type="match status" value="1"/>
</dbReference>
<name>K7G6Q3_PELSI</name>
<keyword evidence="7 11" id="KW-0456">Lyase</keyword>
<dbReference type="GO" id="GO:0019934">
    <property type="term" value="P:cGMP-mediated signaling"/>
    <property type="evidence" value="ECO:0007669"/>
    <property type="project" value="TreeGrafter"/>
</dbReference>
<evidence type="ECO:0000313" key="14">
    <source>
        <dbReference type="Ensembl" id="ENSPSIP00000015964.1"/>
    </source>
</evidence>
<reference evidence="14" key="3">
    <citation type="submission" date="2025-08" db="UniProtKB">
        <authorList>
            <consortium name="Ensembl"/>
        </authorList>
    </citation>
    <scope>IDENTIFICATION</scope>
</reference>
<comment type="subcellular location">
    <subcellularLocation>
        <location evidence="2">Cytoplasm</location>
    </subcellularLocation>
</comment>
<evidence type="ECO:0000256" key="1">
    <source>
        <dbReference type="ARBA" id="ARBA00001436"/>
    </source>
</evidence>
<evidence type="ECO:0000259" key="13">
    <source>
        <dbReference type="PROSITE" id="PS50125"/>
    </source>
</evidence>
<keyword evidence="12" id="KW-0175">Coiled coil</keyword>
<dbReference type="GO" id="GO:0005525">
    <property type="term" value="F:GTP binding"/>
    <property type="evidence" value="ECO:0007669"/>
    <property type="project" value="UniProtKB-KW"/>
</dbReference>
<comment type="catalytic activity">
    <reaction evidence="1">
        <text>GTP = 3',5'-cyclic GMP + diphosphate</text>
        <dbReference type="Rhea" id="RHEA:13665"/>
        <dbReference type="ChEBI" id="CHEBI:33019"/>
        <dbReference type="ChEBI" id="CHEBI:37565"/>
        <dbReference type="ChEBI" id="CHEBI:57746"/>
        <dbReference type="EC" id="4.6.1.2"/>
    </reaction>
</comment>